<dbReference type="RefSeq" id="XP_015660014.1">
    <property type="nucleotide sequence ID" value="XM_015801394.1"/>
</dbReference>
<dbReference type="OMA" id="WFLRRDV"/>
<dbReference type="EMBL" id="LGTL01000006">
    <property type="protein sequence ID" value="KPA81575.1"/>
    <property type="molecule type" value="Genomic_DNA"/>
</dbReference>
<organism evidence="2 3">
    <name type="scientific">Leptomonas pyrrhocoris</name>
    <name type="common">Firebug parasite</name>
    <dbReference type="NCBI Taxonomy" id="157538"/>
    <lineage>
        <taxon>Eukaryota</taxon>
        <taxon>Discoba</taxon>
        <taxon>Euglenozoa</taxon>
        <taxon>Kinetoplastea</taxon>
        <taxon>Metakinetoplastina</taxon>
        <taxon>Trypanosomatida</taxon>
        <taxon>Trypanosomatidae</taxon>
        <taxon>Leishmaniinae</taxon>
        <taxon>Leptomonas</taxon>
    </lineage>
</organism>
<evidence type="ECO:0000256" key="1">
    <source>
        <dbReference type="SAM" id="MobiDB-lite"/>
    </source>
</evidence>
<accession>A0A0M9G3F8</accession>
<evidence type="ECO:0000313" key="2">
    <source>
        <dbReference type="EMBL" id="KPA81575.1"/>
    </source>
</evidence>
<dbReference type="GeneID" id="26904205"/>
<comment type="caution">
    <text evidence="2">The sequence shown here is derived from an EMBL/GenBank/DDBJ whole genome shotgun (WGS) entry which is preliminary data.</text>
</comment>
<sequence>MKVTLSLNRVLVIVVLVLSLPLYLDLSRLPSSADAQEYVFASLTACDGLRMCSLCGEVLEMVDLVQRSLVDPFTDELTLSAADWDLHNQQLYQRCVRDPVQRGCDTLVNKVKTRRVEYAKVILRQIIEDHTFHNRWGLLGEHYVVGSALRLTNYIFEAQERLLNGRRDTFKEDSTARSVVYQPSTLSLSGDPAAESLVTRVWFLRREVQRLHMDFCYPVCEGKLSFFKRLRLALARCYFHHSIKPRLLLLRQEHRGTLMVVELLMIGTAICVERMMRPAAADTGGGVVGMAASASGRGGDGGGVTHASSSSAGGGGAVVTGGGKGHYRQGRRR</sequence>
<reference evidence="2 3" key="1">
    <citation type="submission" date="2015-07" db="EMBL/GenBank/DDBJ databases">
        <title>High-quality genome of monoxenous trypanosomatid Leptomonas pyrrhocoris.</title>
        <authorList>
            <person name="Flegontov P."/>
            <person name="Butenko A."/>
            <person name="Firsov S."/>
            <person name="Vlcek C."/>
            <person name="Logacheva M.D."/>
            <person name="Field M."/>
            <person name="Filatov D."/>
            <person name="Flegontova O."/>
            <person name="Gerasimov E."/>
            <person name="Jackson A.P."/>
            <person name="Kelly S."/>
            <person name="Opperdoes F."/>
            <person name="O'Reilly A."/>
            <person name="Votypka J."/>
            <person name="Yurchenko V."/>
            <person name="Lukes J."/>
        </authorList>
    </citation>
    <scope>NUCLEOTIDE SEQUENCE [LARGE SCALE GENOMIC DNA]</scope>
    <source>
        <strain evidence="2">H10</strain>
    </source>
</reference>
<dbReference type="AlphaFoldDB" id="A0A0M9G3F8"/>
<protein>
    <submittedName>
        <fullName evidence="2">Uncharacterized protein</fullName>
    </submittedName>
</protein>
<dbReference type="Proteomes" id="UP000037923">
    <property type="component" value="Unassembled WGS sequence"/>
</dbReference>
<keyword evidence="3" id="KW-1185">Reference proteome</keyword>
<proteinExistence type="predicted"/>
<evidence type="ECO:0000313" key="3">
    <source>
        <dbReference type="Proteomes" id="UP000037923"/>
    </source>
</evidence>
<name>A0A0M9G3F8_LEPPY</name>
<feature type="region of interest" description="Disordered" evidence="1">
    <location>
        <begin position="299"/>
        <end position="333"/>
    </location>
</feature>
<feature type="compositionally biased region" description="Gly residues" evidence="1">
    <location>
        <begin position="312"/>
        <end position="324"/>
    </location>
</feature>
<dbReference type="VEuPathDB" id="TriTrypDB:LpyrH10_06_2840"/>
<dbReference type="OrthoDB" id="272930at2759"/>
<gene>
    <name evidence="2" type="ORF">ABB37_03914</name>
</gene>